<protein>
    <recommendedName>
        <fullName evidence="1">Ty3 transposon capsid-like protein domain-containing protein</fullName>
    </recommendedName>
</protein>
<dbReference type="OrthoDB" id="5558452at2759"/>
<reference evidence="2 3" key="1">
    <citation type="journal article" date="2018" name="MBio">
        <title>Comparative Genomics Reveals the Core Gene Toolbox for the Fungus-Insect Symbiosis.</title>
        <authorList>
            <person name="Wang Y."/>
            <person name="Stata M."/>
            <person name="Wang W."/>
            <person name="Stajich J.E."/>
            <person name="White M.M."/>
            <person name="Moncalvo J.M."/>
        </authorList>
    </citation>
    <scope>NUCLEOTIDE SEQUENCE [LARGE SCALE GENOMIC DNA]</scope>
    <source>
        <strain evidence="2 3">SWE-8-4</strain>
    </source>
</reference>
<organism evidence="2 3">
    <name type="scientific">Smittium simulii</name>
    <dbReference type="NCBI Taxonomy" id="133385"/>
    <lineage>
        <taxon>Eukaryota</taxon>
        <taxon>Fungi</taxon>
        <taxon>Fungi incertae sedis</taxon>
        <taxon>Zoopagomycota</taxon>
        <taxon>Kickxellomycotina</taxon>
        <taxon>Harpellomycetes</taxon>
        <taxon>Harpellales</taxon>
        <taxon>Legeriomycetaceae</taxon>
        <taxon>Smittium</taxon>
    </lineage>
</organism>
<dbReference type="Pfam" id="PF19259">
    <property type="entry name" value="Ty3_capsid"/>
    <property type="match status" value="1"/>
</dbReference>
<feature type="domain" description="Ty3 transposon capsid-like protein" evidence="1">
    <location>
        <begin position="60"/>
        <end position="136"/>
    </location>
</feature>
<name>A0A2T9YNS4_9FUNG</name>
<dbReference type="Proteomes" id="UP000245383">
    <property type="component" value="Unassembled WGS sequence"/>
</dbReference>
<proteinExistence type="predicted"/>
<evidence type="ECO:0000259" key="1">
    <source>
        <dbReference type="Pfam" id="PF19259"/>
    </source>
</evidence>
<dbReference type="AlphaFoldDB" id="A0A2T9YNS4"/>
<evidence type="ECO:0000313" key="3">
    <source>
        <dbReference type="Proteomes" id="UP000245383"/>
    </source>
</evidence>
<evidence type="ECO:0000313" key="2">
    <source>
        <dbReference type="EMBL" id="PVU94003.1"/>
    </source>
</evidence>
<dbReference type="STRING" id="133385.A0A2T9YNS4"/>
<sequence>MAYRTPKMPMGSDKPLLMSTQQFQALLHTMTSAISARAPLNAPENLDTPQASTTTRSKAADHIKLKTFSGNTREDVNAWLFAFNIWEEASGVSEDKQLIAIVSSYLTKNALAWFQAWAHTNENAFSSWDNFVKDFSGLIYRRIY</sequence>
<dbReference type="EMBL" id="MBFR01000104">
    <property type="protein sequence ID" value="PVU94003.1"/>
    <property type="molecule type" value="Genomic_DNA"/>
</dbReference>
<comment type="caution">
    <text evidence="2">The sequence shown here is derived from an EMBL/GenBank/DDBJ whole genome shotgun (WGS) entry which is preliminary data.</text>
</comment>
<keyword evidence="3" id="KW-1185">Reference proteome</keyword>
<accession>A0A2T9YNS4</accession>
<gene>
    <name evidence="2" type="ORF">BB561_002856</name>
</gene>
<dbReference type="InterPro" id="IPR045358">
    <property type="entry name" value="Ty3_capsid"/>
</dbReference>